<dbReference type="EMBL" id="CP095049">
    <property type="protein sequence ID" value="UOQ52586.1"/>
    <property type="molecule type" value="Genomic_DNA"/>
</dbReference>
<name>A0ABY4FDQ3_9BACT</name>
<keyword evidence="3" id="KW-1185">Reference proteome</keyword>
<reference evidence="2 3" key="1">
    <citation type="submission" date="2022-04" db="EMBL/GenBank/DDBJ databases">
        <title>Hymenobacter sp. isolated from the air.</title>
        <authorList>
            <person name="Won M."/>
            <person name="Lee C.-M."/>
            <person name="Woen H.-Y."/>
            <person name="Kwon S.-W."/>
        </authorList>
    </citation>
    <scope>NUCLEOTIDE SEQUENCE [LARGE SCALE GENOMIC DNA]</scope>
    <source>
        <strain evidence="3">5116 S-27</strain>
    </source>
</reference>
<keyword evidence="1" id="KW-0472">Membrane</keyword>
<feature type="transmembrane region" description="Helical" evidence="1">
    <location>
        <begin position="86"/>
        <end position="105"/>
    </location>
</feature>
<evidence type="ECO:0000256" key="1">
    <source>
        <dbReference type="SAM" id="Phobius"/>
    </source>
</evidence>
<keyword evidence="1" id="KW-1133">Transmembrane helix</keyword>
<organism evidence="2 3">
    <name type="scientific">Hymenobacter cellulosivorans</name>
    <dbReference type="NCBI Taxonomy" id="2932249"/>
    <lineage>
        <taxon>Bacteria</taxon>
        <taxon>Pseudomonadati</taxon>
        <taxon>Bacteroidota</taxon>
        <taxon>Cytophagia</taxon>
        <taxon>Cytophagales</taxon>
        <taxon>Hymenobacteraceae</taxon>
        <taxon>Hymenobacter</taxon>
    </lineage>
</organism>
<accession>A0ABY4FDQ3</accession>
<evidence type="ECO:0000313" key="2">
    <source>
        <dbReference type="EMBL" id="UOQ52586.1"/>
    </source>
</evidence>
<feature type="transmembrane region" description="Helical" evidence="1">
    <location>
        <begin position="27"/>
        <end position="47"/>
    </location>
</feature>
<feature type="transmembrane region" description="Helical" evidence="1">
    <location>
        <begin position="53"/>
        <end position="74"/>
    </location>
</feature>
<evidence type="ECO:0008006" key="4">
    <source>
        <dbReference type="Google" id="ProtNLM"/>
    </source>
</evidence>
<dbReference type="Proteomes" id="UP000831785">
    <property type="component" value="Chromosome"/>
</dbReference>
<dbReference type="RefSeq" id="WP_244716699.1">
    <property type="nucleotide sequence ID" value="NZ_CP095049.1"/>
</dbReference>
<evidence type="ECO:0000313" key="3">
    <source>
        <dbReference type="Proteomes" id="UP000831785"/>
    </source>
</evidence>
<keyword evidence="1" id="KW-0812">Transmembrane</keyword>
<proteinExistence type="predicted"/>
<protein>
    <recommendedName>
        <fullName evidence="4">PH domain-containing protein</fullName>
    </recommendedName>
</protein>
<feature type="transmembrane region" description="Helical" evidence="1">
    <location>
        <begin position="125"/>
        <end position="142"/>
    </location>
</feature>
<gene>
    <name evidence="2" type="ORF">MUN80_22895</name>
</gene>
<sequence length="230" mass="25429">MNAAPSAGSDRVTLYTHRHARQQRGKALSHIVPALILLSTATATIMGQEPLTGVTILEFVVGAAYLILMVRELLHLRRHAHHHERVAWLELAAAGILALEGYHILHRHHAADLARGTHSFHVLPYLYFALAVVFVVMAFNLYRAIERRHLHLHAAGFGGRVGLLQPAFQFNWADVTSVEAVGAADVLVRGTDGREQQISFAHLHDGSAHRDRLIAHAQQLPRQQAEGQQA</sequence>